<evidence type="ECO:0000256" key="2">
    <source>
        <dbReference type="ARBA" id="ARBA00022679"/>
    </source>
</evidence>
<reference evidence="15 16" key="1">
    <citation type="journal article" date="2017" name="Front. Microbiol.">
        <title>Genomic Characterization of Dairy Associated Leuconostoc Species and Diversity of Leuconostocs in Undefined Mixed Mesophilic Starter Cultures.</title>
        <authorList>
            <person name="Frantzen C.A."/>
            <person name="Kot W."/>
            <person name="Pedersen T.B."/>
            <person name="Ardo Y.M."/>
            <person name="Broadbent J.R."/>
            <person name="Neve H."/>
            <person name="Hansen L.H."/>
            <person name="Dal Bello F."/>
            <person name="Ostlie H.M."/>
            <person name="Kleppen H.P."/>
            <person name="Vogensen F.K."/>
            <person name="Holo H."/>
        </authorList>
    </citation>
    <scope>NUCLEOTIDE SEQUENCE [LARGE SCALE GENOMIC DNA]</scope>
    <source>
        <strain evidence="15 16">LMGCF08</strain>
    </source>
</reference>
<keyword evidence="6 11" id="KW-0547">Nucleotide-binding</keyword>
<accession>A0A1X0VF65</accession>
<dbReference type="GO" id="GO:0000287">
    <property type="term" value="F:magnesium ion binding"/>
    <property type="evidence" value="ECO:0007669"/>
    <property type="project" value="UniProtKB-UniRule"/>
</dbReference>
<evidence type="ECO:0000256" key="1">
    <source>
        <dbReference type="ARBA" id="ARBA00001946"/>
    </source>
</evidence>
<gene>
    <name evidence="11" type="primary">cca</name>
    <name evidence="15" type="ORF">BMR96_03240</name>
</gene>
<dbReference type="HAMAP" id="MF_01263">
    <property type="entry name" value="CCA_bact_type3"/>
    <property type="match status" value="1"/>
</dbReference>
<evidence type="ECO:0000256" key="5">
    <source>
        <dbReference type="ARBA" id="ARBA00022723"/>
    </source>
</evidence>
<comment type="function">
    <text evidence="11">Catalyzes the addition and repair of the essential 3'-terminal CCA sequence in tRNAs without using a nucleic acid template. Adds these three nucleotides in the order of C, C, and A to the tRNA nucleotide-73, using CTP and ATP as substrates and producing inorganic pyrophosphate. tRNA 3'-terminal CCA addition is required both for tRNA processing and repair. Also involved in tRNA surveillance by mediating tandem CCA addition to generate a CCACCA at the 3' terminus of unstable tRNAs. While stable tRNAs receive only 3'-terminal CCA, unstable tRNAs are marked with CCACCA and rapidly degraded.</text>
</comment>
<dbReference type="STRING" id="33968.BMS77_07110"/>
<evidence type="ECO:0000256" key="9">
    <source>
        <dbReference type="ARBA" id="ARBA00022842"/>
    </source>
</evidence>
<comment type="catalytic activity">
    <reaction evidence="11">
        <text>a tRNA precursor + 2 CTP + ATP = a tRNA with a 3' CCA end + 3 diphosphate</text>
        <dbReference type="Rhea" id="RHEA:14433"/>
        <dbReference type="Rhea" id="RHEA-COMP:10465"/>
        <dbReference type="Rhea" id="RHEA-COMP:10468"/>
        <dbReference type="ChEBI" id="CHEBI:30616"/>
        <dbReference type="ChEBI" id="CHEBI:33019"/>
        <dbReference type="ChEBI" id="CHEBI:37563"/>
        <dbReference type="ChEBI" id="CHEBI:74896"/>
        <dbReference type="ChEBI" id="CHEBI:83071"/>
        <dbReference type="EC" id="2.7.7.72"/>
    </reaction>
</comment>
<feature type="binding site" evidence="11">
    <location>
        <position position="162"/>
    </location>
    <ligand>
        <name>CTP</name>
        <dbReference type="ChEBI" id="CHEBI:37563"/>
    </ligand>
</feature>
<evidence type="ECO:0000313" key="16">
    <source>
        <dbReference type="Proteomes" id="UP000192288"/>
    </source>
</evidence>
<sequence>MKIEKLPQEFVQAQPILATLEQAGYEAYFVGGSVRDTLLGAPIHDVDIASSAFPEEVKALFNRTVDTGIQHGTVMVLDHGEGYEITTFRTESTYTDFRRPDSVTFVRSLSEDLKRRDFTINALAMRHDGEVVDLFDGLSDMTNGIIRAVGDAETRFTEDALRMMRALRFSAQLGFRIADDTRQALRDLAPNLTRIAVERIRVEFEKMLMGGNAAESLKLALDDGVINYLPGEPLKIWDNIIQHLATHQPADTFAVWSLVLAETDLTSSQINRFLRNWKLSRETITTVMTVVPLVRQIDKVSTFDLYQALPYQKTLFELLTLLDISNATIEQIRHIIDMLPITNSSELAIQGGDLIREGVMMPGPKLGQCLKKIEYAVVNGELENTRESLIQYAKEQVNDDN</sequence>
<dbReference type="Pfam" id="PF01743">
    <property type="entry name" value="PolyA_pol"/>
    <property type="match status" value="1"/>
</dbReference>
<dbReference type="PANTHER" id="PTHR46173:SF1">
    <property type="entry name" value="CCA TRNA NUCLEOTIDYLTRANSFERASE 1, MITOCHONDRIAL"/>
    <property type="match status" value="1"/>
</dbReference>
<dbReference type="Pfam" id="PF13735">
    <property type="entry name" value="tRNA_NucTran2_2"/>
    <property type="match status" value="1"/>
</dbReference>
<feature type="binding site" evidence="11">
    <location>
        <position position="116"/>
    </location>
    <ligand>
        <name>ATP</name>
        <dbReference type="ChEBI" id="CHEBI:30616"/>
    </ligand>
</feature>
<keyword evidence="8 11" id="KW-0067">ATP-binding</keyword>
<feature type="binding site" evidence="11">
    <location>
        <position position="47"/>
    </location>
    <ligand>
        <name>Mg(2+)</name>
        <dbReference type="ChEBI" id="CHEBI:18420"/>
    </ligand>
</feature>
<keyword evidence="4 11" id="KW-0548">Nucleotidyltransferase</keyword>
<dbReference type="EMBL" id="MPLS01000007">
    <property type="protein sequence ID" value="ORI98229.1"/>
    <property type="molecule type" value="Genomic_DNA"/>
</dbReference>
<feature type="binding site" evidence="11">
    <location>
        <position position="32"/>
    </location>
    <ligand>
        <name>ATP</name>
        <dbReference type="ChEBI" id="CHEBI:30616"/>
    </ligand>
</feature>
<keyword evidence="5 11" id="KW-0479">Metal-binding</keyword>
<protein>
    <recommendedName>
        <fullName evidence="11">CCA-adding enzyme</fullName>
        <ecNumber evidence="11">2.7.7.72</ecNumber>
    </recommendedName>
    <alternativeName>
        <fullName evidence="11">CCA tRNA nucleotidyltransferase</fullName>
    </alternativeName>
    <alternativeName>
        <fullName evidence="11">tRNA CCA-pyrophosphorylase</fullName>
    </alternativeName>
    <alternativeName>
        <fullName evidence="11">tRNA adenylyl-/cytidylyl- transferase</fullName>
    </alternativeName>
    <alternativeName>
        <fullName evidence="11">tRNA nucleotidyltransferase</fullName>
    </alternativeName>
    <alternativeName>
        <fullName evidence="11">tRNA-NT</fullName>
    </alternativeName>
</protein>
<feature type="domain" description="tRNA nucleotidyltransferase/poly(A) polymerase RNA and SrmB- binding" evidence="13">
    <location>
        <begin position="174"/>
        <end position="230"/>
    </location>
</feature>
<dbReference type="GO" id="GO:0005524">
    <property type="term" value="F:ATP binding"/>
    <property type="evidence" value="ECO:0007669"/>
    <property type="project" value="UniProtKB-UniRule"/>
</dbReference>
<dbReference type="Gene3D" id="1.10.3090.10">
    <property type="entry name" value="cca-adding enzyme, domain 2"/>
    <property type="match status" value="1"/>
</dbReference>
<dbReference type="GO" id="GO:0000049">
    <property type="term" value="F:tRNA binding"/>
    <property type="evidence" value="ECO:0007669"/>
    <property type="project" value="UniProtKB-UniRule"/>
</dbReference>
<evidence type="ECO:0000256" key="3">
    <source>
        <dbReference type="ARBA" id="ARBA00022694"/>
    </source>
</evidence>
<feature type="binding site" evidence="11">
    <location>
        <position position="45"/>
    </location>
    <ligand>
        <name>Mg(2+)</name>
        <dbReference type="ChEBI" id="CHEBI:18420"/>
    </ligand>
</feature>
<comment type="catalytic activity">
    <reaction evidence="11">
        <text>a tRNA with a 3' CCA end + 2 CTP + ATP = a tRNA with a 3' CCACCA end + 3 diphosphate</text>
        <dbReference type="Rhea" id="RHEA:76235"/>
        <dbReference type="Rhea" id="RHEA-COMP:10468"/>
        <dbReference type="Rhea" id="RHEA-COMP:18655"/>
        <dbReference type="ChEBI" id="CHEBI:30616"/>
        <dbReference type="ChEBI" id="CHEBI:33019"/>
        <dbReference type="ChEBI" id="CHEBI:37563"/>
        <dbReference type="ChEBI" id="CHEBI:83071"/>
        <dbReference type="ChEBI" id="CHEBI:195187"/>
    </reaction>
</comment>
<dbReference type="InterPro" id="IPR043519">
    <property type="entry name" value="NT_sf"/>
</dbReference>
<dbReference type="InterPro" id="IPR023068">
    <property type="entry name" value="CCA-adding_enz_firmicutes"/>
</dbReference>
<dbReference type="InterPro" id="IPR050264">
    <property type="entry name" value="Bact_CCA-adding_enz_type3_sf"/>
</dbReference>
<evidence type="ECO:0000256" key="10">
    <source>
        <dbReference type="ARBA" id="ARBA00022884"/>
    </source>
</evidence>
<feature type="binding site" evidence="11">
    <location>
        <position position="168"/>
    </location>
    <ligand>
        <name>ATP</name>
        <dbReference type="ChEBI" id="CHEBI:30616"/>
    </ligand>
</feature>
<dbReference type="InterPro" id="IPR002646">
    <property type="entry name" value="PolA_pol_head_dom"/>
</dbReference>
<feature type="binding site" evidence="11">
    <location>
        <position position="165"/>
    </location>
    <ligand>
        <name>CTP</name>
        <dbReference type="ChEBI" id="CHEBI:37563"/>
    </ligand>
</feature>
<dbReference type="CDD" id="cd05398">
    <property type="entry name" value="NT_ClassII-CCAase"/>
    <property type="match status" value="1"/>
</dbReference>
<feature type="binding site" evidence="11">
    <location>
        <position position="35"/>
    </location>
    <ligand>
        <name>CTP</name>
        <dbReference type="ChEBI" id="CHEBI:37563"/>
    </ligand>
</feature>
<feature type="binding site" evidence="11">
    <location>
        <position position="159"/>
    </location>
    <ligand>
        <name>CTP</name>
        <dbReference type="ChEBI" id="CHEBI:37563"/>
    </ligand>
</feature>
<dbReference type="Gene3D" id="3.30.460.10">
    <property type="entry name" value="Beta Polymerase, domain 2"/>
    <property type="match status" value="1"/>
</dbReference>
<evidence type="ECO:0000256" key="7">
    <source>
        <dbReference type="ARBA" id="ARBA00022800"/>
    </source>
</evidence>
<feature type="binding site" evidence="11">
    <location>
        <position position="116"/>
    </location>
    <ligand>
        <name>CTP</name>
        <dbReference type="ChEBI" id="CHEBI:37563"/>
    </ligand>
</feature>
<evidence type="ECO:0000256" key="11">
    <source>
        <dbReference type="HAMAP-Rule" id="MF_01263"/>
    </source>
</evidence>
<dbReference type="GO" id="GO:0160016">
    <property type="term" value="F:CCACCA tRNA nucleotidyltransferase activity"/>
    <property type="evidence" value="ECO:0007669"/>
    <property type="project" value="RHEA"/>
</dbReference>
<feature type="binding site" evidence="11">
    <location>
        <position position="159"/>
    </location>
    <ligand>
        <name>ATP</name>
        <dbReference type="ChEBI" id="CHEBI:30616"/>
    </ligand>
</feature>
<evidence type="ECO:0000259" key="12">
    <source>
        <dbReference type="Pfam" id="PF01743"/>
    </source>
</evidence>
<name>A0A1X0VF65_LEUPS</name>
<feature type="binding site" evidence="11">
    <location>
        <position position="162"/>
    </location>
    <ligand>
        <name>ATP</name>
        <dbReference type="ChEBI" id="CHEBI:30616"/>
    </ligand>
</feature>
<comment type="caution">
    <text evidence="15">The sequence shown here is derived from an EMBL/GenBank/DDBJ whole genome shotgun (WGS) entry which is preliminary data.</text>
</comment>
<evidence type="ECO:0000256" key="8">
    <source>
        <dbReference type="ARBA" id="ARBA00022840"/>
    </source>
</evidence>
<comment type="miscellaneous">
    <text evidence="11">A single active site specifically recognizes both ATP and CTP and is responsible for their addition.</text>
</comment>
<feature type="binding site" evidence="11">
    <location>
        <position position="32"/>
    </location>
    <ligand>
        <name>CTP</name>
        <dbReference type="ChEBI" id="CHEBI:37563"/>
    </ligand>
</feature>
<comment type="subunit">
    <text evidence="11">Homodimer.</text>
</comment>
<keyword evidence="7 11" id="KW-0692">RNA repair</keyword>
<dbReference type="Pfam" id="PF12627">
    <property type="entry name" value="PolyA_pol_RNAbd"/>
    <property type="match status" value="1"/>
</dbReference>
<feature type="domain" description="CCA-adding enzyme C-terminal" evidence="14">
    <location>
        <begin position="254"/>
        <end position="392"/>
    </location>
</feature>
<dbReference type="GO" id="GO:0001680">
    <property type="term" value="P:tRNA 3'-terminal CCA addition"/>
    <property type="evidence" value="ECO:0007669"/>
    <property type="project" value="UniProtKB-UniRule"/>
</dbReference>
<keyword evidence="2 11" id="KW-0808">Transferase</keyword>
<dbReference type="SUPFAM" id="SSF81301">
    <property type="entry name" value="Nucleotidyltransferase"/>
    <property type="match status" value="1"/>
</dbReference>
<dbReference type="InterPro" id="IPR032810">
    <property type="entry name" value="CCA-adding_enz_C"/>
</dbReference>
<evidence type="ECO:0000256" key="4">
    <source>
        <dbReference type="ARBA" id="ARBA00022695"/>
    </source>
</evidence>
<comment type="similarity">
    <text evidence="11">Belongs to the tRNA nucleotidyltransferase/poly(A) polymerase family. Bacterial CCA-adding enzyme type 3 subfamily.</text>
</comment>
<organism evidence="15 16">
    <name type="scientific">Leuconostoc pseudomesenteroides</name>
    <dbReference type="NCBI Taxonomy" id="33968"/>
    <lineage>
        <taxon>Bacteria</taxon>
        <taxon>Bacillati</taxon>
        <taxon>Bacillota</taxon>
        <taxon>Bacilli</taxon>
        <taxon>Lactobacillales</taxon>
        <taxon>Lactobacillaceae</taxon>
        <taxon>Leuconostoc</taxon>
    </lineage>
</organism>
<dbReference type="RefSeq" id="WP_004913071.1">
    <property type="nucleotide sequence ID" value="NZ_MPLS01000007.1"/>
</dbReference>
<dbReference type="eggNOG" id="COG0617">
    <property type="taxonomic scope" value="Bacteria"/>
</dbReference>
<dbReference type="Proteomes" id="UP000192288">
    <property type="component" value="Unassembled WGS sequence"/>
</dbReference>
<comment type="cofactor">
    <cofactor evidence="1 11">
        <name>Mg(2+)</name>
        <dbReference type="ChEBI" id="CHEBI:18420"/>
    </cofactor>
</comment>
<dbReference type="GO" id="GO:0004810">
    <property type="term" value="F:CCA tRNA nucleotidyltransferase activity"/>
    <property type="evidence" value="ECO:0007669"/>
    <property type="project" value="UniProtKB-UniRule"/>
</dbReference>
<dbReference type="InterPro" id="IPR032828">
    <property type="entry name" value="PolyA_RNA-bd"/>
</dbReference>
<proteinExistence type="inferred from homology"/>
<dbReference type="AlphaFoldDB" id="A0A1X0VF65"/>
<dbReference type="GO" id="GO:0042245">
    <property type="term" value="P:RNA repair"/>
    <property type="evidence" value="ECO:0007669"/>
    <property type="project" value="UniProtKB-KW"/>
</dbReference>
<evidence type="ECO:0000259" key="13">
    <source>
        <dbReference type="Pfam" id="PF12627"/>
    </source>
</evidence>
<keyword evidence="9 11" id="KW-0460">Magnesium</keyword>
<dbReference type="PANTHER" id="PTHR46173">
    <property type="entry name" value="CCA TRNA NUCLEOTIDYLTRANSFERASE 1, MITOCHONDRIAL"/>
    <property type="match status" value="1"/>
</dbReference>
<dbReference type="EC" id="2.7.7.72" evidence="11"/>
<feature type="binding site" evidence="11">
    <location>
        <position position="168"/>
    </location>
    <ligand>
        <name>CTP</name>
        <dbReference type="ChEBI" id="CHEBI:37563"/>
    </ligand>
</feature>
<feature type="binding site" evidence="11">
    <location>
        <position position="165"/>
    </location>
    <ligand>
        <name>ATP</name>
        <dbReference type="ChEBI" id="CHEBI:30616"/>
    </ligand>
</feature>
<evidence type="ECO:0000256" key="6">
    <source>
        <dbReference type="ARBA" id="ARBA00022741"/>
    </source>
</evidence>
<dbReference type="Gene3D" id="1.10.246.80">
    <property type="match status" value="1"/>
</dbReference>
<feature type="domain" description="Poly A polymerase head" evidence="12">
    <location>
        <begin position="27"/>
        <end position="147"/>
    </location>
</feature>
<dbReference type="SUPFAM" id="SSF81891">
    <property type="entry name" value="Poly A polymerase C-terminal region-like"/>
    <property type="match status" value="1"/>
</dbReference>
<keyword evidence="3 11" id="KW-0819">tRNA processing</keyword>
<evidence type="ECO:0000313" key="15">
    <source>
        <dbReference type="EMBL" id="ORI98229.1"/>
    </source>
</evidence>
<evidence type="ECO:0000259" key="14">
    <source>
        <dbReference type="Pfam" id="PF13735"/>
    </source>
</evidence>
<keyword evidence="10 11" id="KW-0694">RNA-binding</keyword>
<feature type="binding site" evidence="11">
    <location>
        <position position="35"/>
    </location>
    <ligand>
        <name>ATP</name>
        <dbReference type="ChEBI" id="CHEBI:30616"/>
    </ligand>
</feature>
<dbReference type="NCBIfam" id="NF009814">
    <property type="entry name" value="PRK13299.1"/>
    <property type="match status" value="1"/>
</dbReference>